<feature type="region of interest" description="Disordered" evidence="1">
    <location>
        <begin position="22"/>
        <end position="66"/>
    </location>
</feature>
<gene>
    <name evidence="3" type="ORF">EG028_24780</name>
</gene>
<evidence type="ECO:0000313" key="4">
    <source>
        <dbReference type="Proteomes" id="UP000279089"/>
    </source>
</evidence>
<comment type="caution">
    <text evidence="3">The sequence shown here is derived from an EMBL/GenBank/DDBJ whole genome shotgun (WGS) entry which is preliminary data.</text>
</comment>
<evidence type="ECO:0000256" key="1">
    <source>
        <dbReference type="SAM" id="MobiDB-lite"/>
    </source>
</evidence>
<name>A0A3N4M9Z2_9BACT</name>
<accession>A0A3N4M9Z2</accession>
<evidence type="ECO:0000256" key="2">
    <source>
        <dbReference type="SAM" id="SignalP"/>
    </source>
</evidence>
<dbReference type="Proteomes" id="UP000279089">
    <property type="component" value="Unassembled WGS sequence"/>
</dbReference>
<dbReference type="RefSeq" id="WP_120518984.1">
    <property type="nucleotide sequence ID" value="NZ_QXZY01000015.1"/>
</dbReference>
<feature type="signal peptide" evidence="2">
    <location>
        <begin position="1"/>
        <end position="21"/>
    </location>
</feature>
<protein>
    <submittedName>
        <fullName evidence="3">Uncharacterized protein</fullName>
    </submittedName>
</protein>
<dbReference type="PROSITE" id="PS51257">
    <property type="entry name" value="PROKAR_LIPOPROTEIN"/>
    <property type="match status" value="1"/>
</dbReference>
<dbReference type="EMBL" id="RMBX01000015">
    <property type="protein sequence ID" value="RPD38486.1"/>
    <property type="molecule type" value="Genomic_DNA"/>
</dbReference>
<evidence type="ECO:0000313" key="3">
    <source>
        <dbReference type="EMBL" id="RPD38486.1"/>
    </source>
</evidence>
<sequence>MLKLSSILVAVMLLACTALSAQEKKTTPAKAKEPQFTPPVIKQVSPSKGKVPPPPPPALPRVQKDAPGFIRSKIHAAGA</sequence>
<feature type="chain" id="PRO_5018278818" evidence="2">
    <location>
        <begin position="22"/>
        <end position="79"/>
    </location>
</feature>
<organism evidence="3 4">
    <name type="scientific">Chitinophaga barathri</name>
    <dbReference type="NCBI Taxonomy" id="1647451"/>
    <lineage>
        <taxon>Bacteria</taxon>
        <taxon>Pseudomonadati</taxon>
        <taxon>Bacteroidota</taxon>
        <taxon>Chitinophagia</taxon>
        <taxon>Chitinophagales</taxon>
        <taxon>Chitinophagaceae</taxon>
        <taxon>Chitinophaga</taxon>
    </lineage>
</organism>
<keyword evidence="2" id="KW-0732">Signal</keyword>
<dbReference type="AlphaFoldDB" id="A0A3N4M9Z2"/>
<keyword evidence="4" id="KW-1185">Reference proteome</keyword>
<proteinExistence type="predicted"/>
<reference evidence="4" key="1">
    <citation type="submission" date="2018-11" db="EMBL/GenBank/DDBJ databases">
        <title>Chitinophaga lutea sp.nov., isolate from arsenic contaminated soil.</title>
        <authorList>
            <person name="Zong Y."/>
        </authorList>
    </citation>
    <scope>NUCLEOTIDE SEQUENCE [LARGE SCALE GENOMIC DNA]</scope>
    <source>
        <strain evidence="4">YLT18</strain>
    </source>
</reference>
<feature type="compositionally biased region" description="Basic and acidic residues" evidence="1">
    <location>
        <begin position="22"/>
        <end position="33"/>
    </location>
</feature>